<feature type="region of interest" description="Disordered" evidence="7">
    <location>
        <begin position="183"/>
        <end position="333"/>
    </location>
</feature>
<evidence type="ECO:0000256" key="5">
    <source>
        <dbReference type="RuleBase" id="RU000586"/>
    </source>
</evidence>
<dbReference type="Pfam" id="PF01233">
    <property type="entry name" value="NMT"/>
    <property type="match status" value="1"/>
</dbReference>
<evidence type="ECO:0000256" key="2">
    <source>
        <dbReference type="ARBA" id="ARBA00012923"/>
    </source>
</evidence>
<evidence type="ECO:0000259" key="8">
    <source>
        <dbReference type="Pfam" id="PF01233"/>
    </source>
</evidence>
<reference evidence="11 12" key="2">
    <citation type="submission" date="2025-04" db="UniProtKB">
        <authorList>
            <consortium name="RefSeq"/>
        </authorList>
    </citation>
    <scope>IDENTIFICATION</scope>
    <source>
        <tissue evidence="11 12">Leaf</tissue>
    </source>
</reference>
<dbReference type="RefSeq" id="XP_056863114.1">
    <property type="nucleotide sequence ID" value="XM_057007134.1"/>
</dbReference>
<dbReference type="Gene3D" id="3.40.630.170">
    <property type="match status" value="1"/>
</dbReference>
<proteinExistence type="inferred from homology"/>
<dbReference type="GO" id="GO:0005737">
    <property type="term" value="C:cytoplasm"/>
    <property type="evidence" value="ECO:0007669"/>
    <property type="project" value="TreeGrafter"/>
</dbReference>
<dbReference type="RefSeq" id="XP_018483005.1">
    <property type="nucleotide sequence ID" value="XM_018627503.2"/>
</dbReference>
<keyword evidence="10" id="KW-1185">Reference proteome</keyword>
<sequence length="762" mass="86227">MEDVDPLKAFESIMEDVDQYYRLVYSKFKELEAANNDPAHAPVKIIPNLIHSVADEDILNHIKAELRQVECWFALTYDKYRQELNKNAMAFIDRASAGIAPALPPHQPETSVASSSSGKARASPPNASPHQPKTSEAPLNYPARDQQQSSALYGRRGGFSEYSARDQQQSSALYGRRGGFSEYSARAQQQSSAHYNRRGRFNNPPRQYSPHPPVKAYTSAKNDLPKQTSGVSSSKKFDKEVSGAPKAPVAAISSPQHSHSDVPSGPSDAEMKKKGKKKLVDEVTEEEGSGKPDVSADEEFDKEVPSSDPSEEDAPHHRLSDAEPSGPSDGQIMHEMMKKNSKGEEDVLDEVKEDEAKQAQFSKDITSRCEMYYDADSAHIFWLTQPMETLKDIPDLSIADGPIVSPSEVRQDPYALSSQYEWTECDLKHDVECSQVVDLFTQNFSDPGLLRDIFSKDFLRWALQPPNYYPRWHFGVCLKESKELVGFIGGVPSRVRVRGNDDVVNMAAVKVLCVHEKYRSQKLAEVMIQEMTRRVQSENIWQGIFSSDVIVPTPVSFYRYWTRALNVKKLISYGVWKPPGDEYMSVDTVEELYKLPRKVVTRGFRKMIPDDVTSVTHLIREYLSQFEVAEDFTSEQVQHFLLPREGVFHSYVVLDKKTSSVTDFCSFYIVNYSLKGHKEPIKFAYSFYNVATTIPLVQLLKNALVMAKRNEVDSFLATDTMGNGRFFDKLKFECTPIINHFYLYNYRLKSGVKPEKLGVLLL</sequence>
<dbReference type="InterPro" id="IPR016181">
    <property type="entry name" value="Acyl_CoA_acyltransferase"/>
</dbReference>
<organism evidence="10 11">
    <name type="scientific">Raphanus sativus</name>
    <name type="common">Radish</name>
    <name type="synonym">Raphanus raphanistrum var. sativus</name>
    <dbReference type="NCBI Taxonomy" id="3726"/>
    <lineage>
        <taxon>Eukaryota</taxon>
        <taxon>Viridiplantae</taxon>
        <taxon>Streptophyta</taxon>
        <taxon>Embryophyta</taxon>
        <taxon>Tracheophyta</taxon>
        <taxon>Spermatophyta</taxon>
        <taxon>Magnoliopsida</taxon>
        <taxon>eudicotyledons</taxon>
        <taxon>Gunneridae</taxon>
        <taxon>Pentapetalae</taxon>
        <taxon>rosids</taxon>
        <taxon>malvids</taxon>
        <taxon>Brassicales</taxon>
        <taxon>Brassicaceae</taxon>
        <taxon>Brassiceae</taxon>
        <taxon>Raphanus</taxon>
    </lineage>
</organism>
<dbReference type="InterPro" id="IPR022677">
    <property type="entry name" value="NMT_C"/>
</dbReference>
<gene>
    <name evidence="11 12" type="primary">LOC108854018</name>
</gene>
<dbReference type="EC" id="2.3.1.97" evidence="2 5"/>
<evidence type="ECO:0000259" key="9">
    <source>
        <dbReference type="Pfam" id="PF02799"/>
    </source>
</evidence>
<evidence type="ECO:0000256" key="6">
    <source>
        <dbReference type="RuleBase" id="RU004178"/>
    </source>
</evidence>
<evidence type="ECO:0000256" key="1">
    <source>
        <dbReference type="ARBA" id="ARBA00009469"/>
    </source>
</evidence>
<evidence type="ECO:0000313" key="10">
    <source>
        <dbReference type="Proteomes" id="UP000504610"/>
    </source>
</evidence>
<evidence type="ECO:0000313" key="11">
    <source>
        <dbReference type="RefSeq" id="XP_018483005.1"/>
    </source>
</evidence>
<dbReference type="GeneID" id="108854018"/>
<accession>A0A6J0NFU3</accession>
<feature type="domain" description="Glycylpeptide N-tetradecanoyltransferase C-terminal" evidence="9">
    <location>
        <begin position="584"/>
        <end position="756"/>
    </location>
</feature>
<evidence type="ECO:0000256" key="4">
    <source>
        <dbReference type="ARBA" id="ARBA00023315"/>
    </source>
</evidence>
<feature type="region of interest" description="Disordered" evidence="7">
    <location>
        <begin position="101"/>
        <end position="150"/>
    </location>
</feature>
<dbReference type="Pfam" id="PF02799">
    <property type="entry name" value="NMT_C"/>
    <property type="match status" value="1"/>
</dbReference>
<reference evidence="10" key="1">
    <citation type="journal article" date="2019" name="Database">
        <title>The radish genome database (RadishGD): an integrated information resource for radish genomics.</title>
        <authorList>
            <person name="Yu H.J."/>
            <person name="Baek S."/>
            <person name="Lee Y.J."/>
            <person name="Cho A."/>
            <person name="Mun J.H."/>
        </authorList>
    </citation>
    <scope>NUCLEOTIDE SEQUENCE [LARGE SCALE GENOMIC DNA]</scope>
    <source>
        <strain evidence="10">cv. WK10039</strain>
    </source>
</reference>
<protein>
    <recommendedName>
        <fullName evidence="2 5">Glycylpeptide N-tetradecanoyltransferase</fullName>
        <ecNumber evidence="2 5">2.3.1.97</ecNumber>
    </recommendedName>
</protein>
<name>A0A6J0NFU3_RAPSA</name>
<dbReference type="InterPro" id="IPR022676">
    <property type="entry name" value="NMT_N"/>
</dbReference>
<dbReference type="PANTHER" id="PTHR11377:SF22">
    <property type="entry name" value="GLYCYLPEPTIDE N-TETRADECANOYLTRANSFERASE"/>
    <property type="match status" value="1"/>
</dbReference>
<evidence type="ECO:0000256" key="7">
    <source>
        <dbReference type="SAM" id="MobiDB-lite"/>
    </source>
</evidence>
<dbReference type="InterPro" id="IPR000903">
    <property type="entry name" value="NMT"/>
</dbReference>
<feature type="domain" description="Glycylpeptide N-tetradecanoyltransferase N-terminal" evidence="8">
    <location>
        <begin position="405"/>
        <end position="556"/>
    </location>
</feature>
<keyword evidence="4 5" id="KW-0012">Acyltransferase</keyword>
<evidence type="ECO:0000313" key="12">
    <source>
        <dbReference type="RefSeq" id="XP_056863114.1"/>
    </source>
</evidence>
<comment type="function">
    <text evidence="5">Adds a myristoyl group to the N-terminal glycine residue of certain cellular proteins.</text>
</comment>
<feature type="compositionally biased region" description="Polar residues" evidence="7">
    <location>
        <begin position="108"/>
        <end position="118"/>
    </location>
</feature>
<feature type="compositionally biased region" description="Polar residues" evidence="7">
    <location>
        <begin position="219"/>
        <end position="234"/>
    </location>
</feature>
<comment type="similarity">
    <text evidence="1 6">Belongs to the NMT family.</text>
</comment>
<dbReference type="KEGG" id="rsz:108854018"/>
<evidence type="ECO:0000256" key="3">
    <source>
        <dbReference type="ARBA" id="ARBA00022679"/>
    </source>
</evidence>
<dbReference type="OrthoDB" id="60315at2759"/>
<dbReference type="PANTHER" id="PTHR11377">
    <property type="entry name" value="N-MYRISTOYL TRANSFERASE"/>
    <property type="match status" value="1"/>
</dbReference>
<dbReference type="AlphaFoldDB" id="A0A6J0NFU3"/>
<comment type="catalytic activity">
    <reaction evidence="5">
        <text>N-terminal glycyl-[protein] + tetradecanoyl-CoA = N-tetradecanoylglycyl-[protein] + CoA + H(+)</text>
        <dbReference type="Rhea" id="RHEA:15521"/>
        <dbReference type="Rhea" id="RHEA-COMP:12666"/>
        <dbReference type="Rhea" id="RHEA-COMP:12667"/>
        <dbReference type="ChEBI" id="CHEBI:15378"/>
        <dbReference type="ChEBI" id="CHEBI:57287"/>
        <dbReference type="ChEBI" id="CHEBI:57385"/>
        <dbReference type="ChEBI" id="CHEBI:64723"/>
        <dbReference type="ChEBI" id="CHEBI:133050"/>
        <dbReference type="EC" id="2.3.1.97"/>
    </reaction>
</comment>
<dbReference type="Proteomes" id="UP000504610">
    <property type="component" value="Chromosome 4"/>
</dbReference>
<keyword evidence="3 5" id="KW-0808">Transferase</keyword>
<dbReference type="GO" id="GO:0004379">
    <property type="term" value="F:glycylpeptide N-tetradecanoyltransferase activity"/>
    <property type="evidence" value="ECO:0007669"/>
    <property type="project" value="UniProtKB-EC"/>
</dbReference>
<dbReference type="SUPFAM" id="SSF55729">
    <property type="entry name" value="Acyl-CoA N-acyltransferases (Nat)"/>
    <property type="match status" value="2"/>
</dbReference>